<dbReference type="PANTHER" id="PTHR35317">
    <property type="entry name" value="OS04G0629600 PROTEIN"/>
    <property type="match status" value="1"/>
</dbReference>
<comment type="caution">
    <text evidence="1">The sequence shown here is derived from an EMBL/GenBank/DDBJ whole genome shotgun (WGS) entry which is preliminary data.</text>
</comment>
<sequence>MKIILENLGVWDAVDSKEQAAKEKDQAALAAISQSIPDAVIMAIAEKETTKEAWETIKQMSIGEDRVRKARAQVLKRQFDRLNMSEMTSIGDFSQDLMSIIGEIRSLGVELKESVVVERLFSAVPDKFLPIIGTIEQWGDTSVMPVAEVVGRLRVFEESLKGRQPQKEENEKLMLTRSQ</sequence>
<evidence type="ECO:0000313" key="1">
    <source>
        <dbReference type="EMBL" id="KAJ1700754.1"/>
    </source>
</evidence>
<keyword evidence="2" id="KW-1185">Reference proteome</keyword>
<organism evidence="1 2">
    <name type="scientific">Rhynchospora breviuscula</name>
    <dbReference type="NCBI Taxonomy" id="2022672"/>
    <lineage>
        <taxon>Eukaryota</taxon>
        <taxon>Viridiplantae</taxon>
        <taxon>Streptophyta</taxon>
        <taxon>Embryophyta</taxon>
        <taxon>Tracheophyta</taxon>
        <taxon>Spermatophyta</taxon>
        <taxon>Magnoliopsida</taxon>
        <taxon>Liliopsida</taxon>
        <taxon>Poales</taxon>
        <taxon>Cyperaceae</taxon>
        <taxon>Cyperoideae</taxon>
        <taxon>Rhynchosporeae</taxon>
        <taxon>Rhynchospora</taxon>
    </lineage>
</organism>
<dbReference type="AlphaFoldDB" id="A0A9Q0HW54"/>
<name>A0A9Q0HW54_9POAL</name>
<protein>
    <submittedName>
        <fullName evidence="1">Uncharacterized protein</fullName>
    </submittedName>
</protein>
<accession>A0A9Q0HW54</accession>
<reference evidence="1" key="1">
    <citation type="journal article" date="2022" name="Cell">
        <title>Repeat-based holocentromeres influence genome architecture and karyotype evolution.</title>
        <authorList>
            <person name="Hofstatter P.G."/>
            <person name="Thangavel G."/>
            <person name="Lux T."/>
            <person name="Neumann P."/>
            <person name="Vondrak T."/>
            <person name="Novak P."/>
            <person name="Zhang M."/>
            <person name="Costa L."/>
            <person name="Castellani M."/>
            <person name="Scott A."/>
            <person name="Toegelov H."/>
            <person name="Fuchs J."/>
            <person name="Mata-Sucre Y."/>
            <person name="Dias Y."/>
            <person name="Vanzela A.L.L."/>
            <person name="Huettel B."/>
            <person name="Almeida C.C.S."/>
            <person name="Simkova H."/>
            <person name="Souza G."/>
            <person name="Pedrosa-Harand A."/>
            <person name="Macas J."/>
            <person name="Mayer K.F.X."/>
            <person name="Houben A."/>
            <person name="Marques A."/>
        </authorList>
    </citation>
    <scope>NUCLEOTIDE SEQUENCE</scope>
    <source>
        <strain evidence="1">RhyBre1mFocal</strain>
    </source>
</reference>
<proteinExistence type="predicted"/>
<dbReference type="Pfam" id="PF14223">
    <property type="entry name" value="Retrotran_gag_2"/>
    <property type="match status" value="1"/>
</dbReference>
<dbReference type="OrthoDB" id="780295at2759"/>
<gene>
    <name evidence="1" type="ORF">LUZ63_000533</name>
</gene>
<evidence type="ECO:0000313" key="2">
    <source>
        <dbReference type="Proteomes" id="UP001151287"/>
    </source>
</evidence>
<dbReference type="Proteomes" id="UP001151287">
    <property type="component" value="Unassembled WGS sequence"/>
</dbReference>
<dbReference type="PANTHER" id="PTHR35317:SF38">
    <property type="entry name" value="RNA-DIRECTED DNA POLYMERASE"/>
    <property type="match status" value="1"/>
</dbReference>
<dbReference type="EMBL" id="JAMQYH010000001">
    <property type="protein sequence ID" value="KAJ1700754.1"/>
    <property type="molecule type" value="Genomic_DNA"/>
</dbReference>